<reference evidence="2" key="1">
    <citation type="submission" date="2021-01" db="EMBL/GenBank/DDBJ databases">
        <title>Whole genome shotgun sequence of Actinoplanes tereljensis NBRC 105297.</title>
        <authorList>
            <person name="Komaki H."/>
            <person name="Tamura T."/>
        </authorList>
    </citation>
    <scope>NUCLEOTIDE SEQUENCE</scope>
    <source>
        <strain evidence="2">NBRC 105297</strain>
    </source>
</reference>
<dbReference type="EMBL" id="BOMY01000008">
    <property type="protein sequence ID" value="GIF18459.1"/>
    <property type="molecule type" value="Genomic_DNA"/>
</dbReference>
<protein>
    <submittedName>
        <fullName evidence="2">Uncharacterized protein</fullName>
    </submittedName>
</protein>
<proteinExistence type="predicted"/>
<keyword evidence="3" id="KW-1185">Reference proteome</keyword>
<evidence type="ECO:0000313" key="2">
    <source>
        <dbReference type="EMBL" id="GIF18459.1"/>
    </source>
</evidence>
<sequence length="83" mass="8774">MKGARRGAVTLGGLRAQAAAVGGDVSELLGHEIAGHGGDEEDQQKTDEDQHGWWEGGTESRAEPGRVLPIMGKTLTIPAEWLL</sequence>
<dbReference type="Proteomes" id="UP000623608">
    <property type="component" value="Unassembled WGS sequence"/>
</dbReference>
<feature type="region of interest" description="Disordered" evidence="1">
    <location>
        <begin position="32"/>
        <end position="64"/>
    </location>
</feature>
<organism evidence="2 3">
    <name type="scientific">Paractinoplanes tereljensis</name>
    <dbReference type="NCBI Taxonomy" id="571912"/>
    <lineage>
        <taxon>Bacteria</taxon>
        <taxon>Bacillati</taxon>
        <taxon>Actinomycetota</taxon>
        <taxon>Actinomycetes</taxon>
        <taxon>Micromonosporales</taxon>
        <taxon>Micromonosporaceae</taxon>
        <taxon>Paractinoplanes</taxon>
    </lineage>
</organism>
<comment type="caution">
    <text evidence="2">The sequence shown here is derived from an EMBL/GenBank/DDBJ whole genome shotgun (WGS) entry which is preliminary data.</text>
</comment>
<evidence type="ECO:0000256" key="1">
    <source>
        <dbReference type="SAM" id="MobiDB-lite"/>
    </source>
</evidence>
<gene>
    <name evidence="2" type="ORF">Ate02nite_11890</name>
</gene>
<dbReference type="AlphaFoldDB" id="A0A919NH09"/>
<evidence type="ECO:0000313" key="3">
    <source>
        <dbReference type="Proteomes" id="UP000623608"/>
    </source>
</evidence>
<name>A0A919NH09_9ACTN</name>
<accession>A0A919NH09</accession>